<keyword evidence="2" id="KW-1133">Transmembrane helix</keyword>
<evidence type="ECO:0000313" key="4">
    <source>
        <dbReference type="Proteomes" id="UP001497444"/>
    </source>
</evidence>
<feature type="region of interest" description="Disordered" evidence="1">
    <location>
        <begin position="1"/>
        <end position="45"/>
    </location>
</feature>
<dbReference type="Proteomes" id="UP001497444">
    <property type="component" value="Chromosome 5"/>
</dbReference>
<feature type="transmembrane region" description="Helical" evidence="2">
    <location>
        <begin position="154"/>
        <end position="171"/>
    </location>
</feature>
<keyword evidence="4" id="KW-1185">Reference proteome</keyword>
<evidence type="ECO:0000256" key="1">
    <source>
        <dbReference type="SAM" id="MobiDB-lite"/>
    </source>
</evidence>
<dbReference type="PANTHER" id="PTHR31963:SF4">
    <property type="entry name" value="GUSTATORY RECEPTOR"/>
    <property type="match status" value="1"/>
</dbReference>
<feature type="transmembrane region" description="Helical" evidence="2">
    <location>
        <begin position="347"/>
        <end position="368"/>
    </location>
</feature>
<accession>A0ABP0X8P3</accession>
<protein>
    <recommendedName>
        <fullName evidence="5">Gustatory receptor</fullName>
    </recommendedName>
</protein>
<feature type="transmembrane region" description="Helical" evidence="2">
    <location>
        <begin position="481"/>
        <end position="502"/>
    </location>
</feature>
<evidence type="ECO:0000313" key="3">
    <source>
        <dbReference type="EMBL" id="CAK9273942.1"/>
    </source>
</evidence>
<dbReference type="InterPro" id="IPR023795">
    <property type="entry name" value="Serpin_CS"/>
</dbReference>
<feature type="transmembrane region" description="Helical" evidence="2">
    <location>
        <begin position="313"/>
        <end position="335"/>
    </location>
</feature>
<reference evidence="3" key="1">
    <citation type="submission" date="2024-02" db="EMBL/GenBank/DDBJ databases">
        <authorList>
            <consortium name="ELIXIR-Norway"/>
            <consortium name="Elixir Norway"/>
        </authorList>
    </citation>
    <scope>NUCLEOTIDE SEQUENCE</scope>
</reference>
<dbReference type="PANTHER" id="PTHR31963">
    <property type="entry name" value="RAS GUANINE NUCLEOTIDE EXCHANGE FACTOR K"/>
    <property type="match status" value="1"/>
</dbReference>
<feature type="transmembrane region" description="Helical" evidence="2">
    <location>
        <begin position="206"/>
        <end position="227"/>
    </location>
</feature>
<keyword evidence="2" id="KW-0812">Transmembrane</keyword>
<organism evidence="3 4">
    <name type="scientific">Sphagnum jensenii</name>
    <dbReference type="NCBI Taxonomy" id="128206"/>
    <lineage>
        <taxon>Eukaryota</taxon>
        <taxon>Viridiplantae</taxon>
        <taxon>Streptophyta</taxon>
        <taxon>Embryophyta</taxon>
        <taxon>Bryophyta</taxon>
        <taxon>Sphagnophytina</taxon>
        <taxon>Sphagnopsida</taxon>
        <taxon>Sphagnales</taxon>
        <taxon>Sphagnaceae</taxon>
        <taxon>Sphagnum</taxon>
    </lineage>
</organism>
<dbReference type="PROSITE" id="PS00284">
    <property type="entry name" value="SERPIN"/>
    <property type="match status" value="1"/>
</dbReference>
<sequence>MSVIMNDGAAHEYTEGPQMSSQYPVEGAQSSAACAASSESSDESEKSSKLKHIVYFPEDGAVLPEVEELAGDSRGYNVGSSCKRLPSFSQDELLHFRSGLAWIGLDQSTPAKVALSWFLFFLFTFAVPCFNFSVVSCSNCDKNHTHPFELLVQYAESTLAAVSFFCLSYTLRTYGLRGTLLLDKMIRERNEVRQGYEHQLHTPFSLLAWILLPSFVIELSFRVWWYAYASISVPFIPNDPRLNMVLCAVGMLSWLYRTSIFLFMCVLFRLMCSLQILRLQGYNNLLKGTPKVSVILLEHLRIRTQLLTISHRFRVFLVLSLLTISFTLMLALFVMLGSAHSINFFRAGDLVVCTAVQLTGLVICLHGAAKITHRAQRIVSIVSQWHALATCTPNAVTASAAKMSGIDASQQDPAVLYGPAHPLLYNDSSDDLETLMPSFPCGLESSMHDMEAYQKRHALVTYLQHSRAGISLYGFVLDRTFLYSMSGVTVSLTLFILGKTIFA</sequence>
<dbReference type="Pfam" id="PF12056">
    <property type="entry name" value="DUF3537"/>
    <property type="match status" value="1"/>
</dbReference>
<feature type="compositionally biased region" description="Low complexity" evidence="1">
    <location>
        <begin position="26"/>
        <end position="39"/>
    </location>
</feature>
<name>A0ABP0X8P3_9BRYO</name>
<dbReference type="EMBL" id="OZ020100">
    <property type="protein sequence ID" value="CAK9273942.1"/>
    <property type="molecule type" value="Genomic_DNA"/>
</dbReference>
<feature type="transmembrane region" description="Helical" evidence="2">
    <location>
        <begin position="242"/>
        <end position="268"/>
    </location>
</feature>
<feature type="transmembrane region" description="Helical" evidence="2">
    <location>
        <begin position="113"/>
        <end position="134"/>
    </location>
</feature>
<evidence type="ECO:0000256" key="2">
    <source>
        <dbReference type="SAM" id="Phobius"/>
    </source>
</evidence>
<gene>
    <name evidence="3" type="ORF">CSSPJE1EN1_LOCUS19420</name>
</gene>
<dbReference type="InterPro" id="IPR021924">
    <property type="entry name" value="DUF3537"/>
</dbReference>
<evidence type="ECO:0008006" key="5">
    <source>
        <dbReference type="Google" id="ProtNLM"/>
    </source>
</evidence>
<keyword evidence="2" id="KW-0472">Membrane</keyword>
<proteinExistence type="predicted"/>